<sequence>MTKMVDREDHSCDRSCVICGSIPGRKTVSKTRRSSSLIYLNIASMQT</sequence>
<reference evidence="1" key="1">
    <citation type="journal article" date="2023" name="Mol. Biol. Evol.">
        <title>Third-Generation Sequencing Reveals the Adaptive Role of the Epigenome in Three Deep-Sea Polychaetes.</title>
        <authorList>
            <person name="Perez M."/>
            <person name="Aroh O."/>
            <person name="Sun Y."/>
            <person name="Lan Y."/>
            <person name="Juniper S.K."/>
            <person name="Young C.R."/>
            <person name="Angers B."/>
            <person name="Qian P.Y."/>
        </authorList>
    </citation>
    <scope>NUCLEOTIDE SEQUENCE</scope>
    <source>
        <strain evidence="1">R07B-5</strain>
    </source>
</reference>
<keyword evidence="2" id="KW-1185">Reference proteome</keyword>
<accession>A0AAD9UE13</accession>
<name>A0AAD9UE13_RIDPI</name>
<evidence type="ECO:0000313" key="1">
    <source>
        <dbReference type="EMBL" id="KAK2185987.1"/>
    </source>
</evidence>
<gene>
    <name evidence="1" type="ORF">NP493_215g04026</name>
</gene>
<protein>
    <submittedName>
        <fullName evidence="1">Uncharacterized protein</fullName>
    </submittedName>
</protein>
<comment type="caution">
    <text evidence="1">The sequence shown here is derived from an EMBL/GenBank/DDBJ whole genome shotgun (WGS) entry which is preliminary data.</text>
</comment>
<dbReference type="AlphaFoldDB" id="A0AAD9UE13"/>
<evidence type="ECO:0000313" key="2">
    <source>
        <dbReference type="Proteomes" id="UP001209878"/>
    </source>
</evidence>
<proteinExistence type="predicted"/>
<dbReference type="Proteomes" id="UP001209878">
    <property type="component" value="Unassembled WGS sequence"/>
</dbReference>
<dbReference type="EMBL" id="JAODUO010000216">
    <property type="protein sequence ID" value="KAK2185987.1"/>
    <property type="molecule type" value="Genomic_DNA"/>
</dbReference>
<organism evidence="1 2">
    <name type="scientific">Ridgeia piscesae</name>
    <name type="common">Tubeworm</name>
    <dbReference type="NCBI Taxonomy" id="27915"/>
    <lineage>
        <taxon>Eukaryota</taxon>
        <taxon>Metazoa</taxon>
        <taxon>Spiralia</taxon>
        <taxon>Lophotrochozoa</taxon>
        <taxon>Annelida</taxon>
        <taxon>Polychaeta</taxon>
        <taxon>Sedentaria</taxon>
        <taxon>Canalipalpata</taxon>
        <taxon>Sabellida</taxon>
        <taxon>Siboglinidae</taxon>
        <taxon>Ridgeia</taxon>
    </lineage>
</organism>